<dbReference type="OrthoDB" id="5103079at2759"/>
<evidence type="ECO:0000256" key="1">
    <source>
        <dbReference type="SAM" id="MobiDB-lite"/>
    </source>
</evidence>
<dbReference type="Proteomes" id="UP000717696">
    <property type="component" value="Unassembled WGS sequence"/>
</dbReference>
<evidence type="ECO:0000313" key="2">
    <source>
        <dbReference type="EMBL" id="KAH7133160.1"/>
    </source>
</evidence>
<sequence>MQPKDIRDLIDITQDVFRANHILKSHLPLSSGSAKLGGLDCLLIALRRIYAHSMLGPLGIAQDKEFKDAEASSPILTTAWSTLSRRDQESRQEIQARDALLVNLSSSMGKEDSFEELCMSAGMESFWLLEPLMGRHGSPAQPDYVQEIVLILDRAASPESTLEFVIEGTRGIAEIDGSECVELYNEPNIARVAYTPGASPIPFNDLRSFEMPISEQGEEETLVYNAYYRWYSLIAVVLDLECIRLVEQVYREGNRLDDSSATPTAGDVVAEKSTCATSQDGKGTGPAPEYERETLEKEEEEGPDLLAAPEAYLNAEIAKV</sequence>
<feature type="region of interest" description="Disordered" evidence="1">
    <location>
        <begin position="256"/>
        <end position="308"/>
    </location>
</feature>
<protein>
    <submittedName>
        <fullName evidence="2">Uncharacterized protein</fullName>
    </submittedName>
</protein>
<organism evidence="2 3">
    <name type="scientific">Dactylonectria estremocensis</name>
    <dbReference type="NCBI Taxonomy" id="1079267"/>
    <lineage>
        <taxon>Eukaryota</taxon>
        <taxon>Fungi</taxon>
        <taxon>Dikarya</taxon>
        <taxon>Ascomycota</taxon>
        <taxon>Pezizomycotina</taxon>
        <taxon>Sordariomycetes</taxon>
        <taxon>Hypocreomycetidae</taxon>
        <taxon>Hypocreales</taxon>
        <taxon>Nectriaceae</taxon>
        <taxon>Dactylonectria</taxon>
    </lineage>
</organism>
<comment type="caution">
    <text evidence="2">The sequence shown here is derived from an EMBL/GenBank/DDBJ whole genome shotgun (WGS) entry which is preliminary data.</text>
</comment>
<proteinExistence type="predicted"/>
<reference evidence="2" key="1">
    <citation type="journal article" date="2021" name="Nat. Commun.">
        <title>Genetic determinants of endophytism in the Arabidopsis root mycobiome.</title>
        <authorList>
            <person name="Mesny F."/>
            <person name="Miyauchi S."/>
            <person name="Thiergart T."/>
            <person name="Pickel B."/>
            <person name="Atanasova L."/>
            <person name="Karlsson M."/>
            <person name="Huettel B."/>
            <person name="Barry K.W."/>
            <person name="Haridas S."/>
            <person name="Chen C."/>
            <person name="Bauer D."/>
            <person name="Andreopoulos W."/>
            <person name="Pangilinan J."/>
            <person name="LaButti K."/>
            <person name="Riley R."/>
            <person name="Lipzen A."/>
            <person name="Clum A."/>
            <person name="Drula E."/>
            <person name="Henrissat B."/>
            <person name="Kohler A."/>
            <person name="Grigoriev I.V."/>
            <person name="Martin F.M."/>
            <person name="Hacquard S."/>
        </authorList>
    </citation>
    <scope>NUCLEOTIDE SEQUENCE</scope>
    <source>
        <strain evidence="2">MPI-CAGE-AT-0021</strain>
    </source>
</reference>
<gene>
    <name evidence="2" type="ORF">B0J13DRAFT_529084</name>
</gene>
<dbReference type="EMBL" id="JAGMUU010000018">
    <property type="protein sequence ID" value="KAH7133160.1"/>
    <property type="molecule type" value="Genomic_DNA"/>
</dbReference>
<dbReference type="AlphaFoldDB" id="A0A9P9IW40"/>
<name>A0A9P9IW40_9HYPO</name>
<accession>A0A9P9IW40</accession>
<evidence type="ECO:0000313" key="3">
    <source>
        <dbReference type="Proteomes" id="UP000717696"/>
    </source>
</evidence>
<keyword evidence="3" id="KW-1185">Reference proteome</keyword>